<dbReference type="GO" id="GO:0004521">
    <property type="term" value="F:RNA endonuclease activity"/>
    <property type="evidence" value="ECO:0007669"/>
    <property type="project" value="TreeGrafter"/>
</dbReference>
<name>A0AB39W0B4_9FLAO</name>
<dbReference type="EMBL" id="CP165625">
    <property type="protein sequence ID" value="XDU94485.1"/>
    <property type="molecule type" value="Genomic_DNA"/>
</dbReference>
<dbReference type="Pfam" id="PF00753">
    <property type="entry name" value="Lactamase_B"/>
    <property type="match status" value="1"/>
</dbReference>
<evidence type="ECO:0000256" key="1">
    <source>
        <dbReference type="ARBA" id="ARBA00022801"/>
    </source>
</evidence>
<dbReference type="InterPro" id="IPR050698">
    <property type="entry name" value="MBL"/>
</dbReference>
<protein>
    <submittedName>
        <fullName evidence="4">MBL fold metallo-hydrolase</fullName>
    </submittedName>
</protein>
<dbReference type="SUPFAM" id="SSF56281">
    <property type="entry name" value="Metallo-hydrolase/oxidoreductase"/>
    <property type="match status" value="1"/>
</dbReference>
<dbReference type="Gene3D" id="3.40.50.10890">
    <property type="match status" value="1"/>
</dbReference>
<dbReference type="Pfam" id="PF10996">
    <property type="entry name" value="Beta-Casp"/>
    <property type="match status" value="1"/>
</dbReference>
<dbReference type="PANTHER" id="PTHR11203:SF37">
    <property type="entry name" value="INTEGRATOR COMPLEX SUBUNIT 11"/>
    <property type="match status" value="1"/>
</dbReference>
<dbReference type="AlphaFoldDB" id="A0AB39W0B4"/>
<dbReference type="InterPro" id="IPR011108">
    <property type="entry name" value="RMMBL"/>
</dbReference>
<accession>A0AB39W0B4</accession>
<dbReference type="Gene3D" id="3.60.15.10">
    <property type="entry name" value="Ribonuclease Z/Hydroxyacylglutathione hydrolase-like"/>
    <property type="match status" value="1"/>
</dbReference>
<gene>
    <name evidence="4" type="ORF">AB3G34_11365</name>
</gene>
<dbReference type="CDD" id="cd16295">
    <property type="entry name" value="TTHA0252-CPSF-like_MBL-fold"/>
    <property type="match status" value="1"/>
</dbReference>
<feature type="domain" description="Metallo-beta-lactamase" evidence="2">
    <location>
        <begin position="13"/>
        <end position="242"/>
    </location>
</feature>
<evidence type="ECO:0000259" key="3">
    <source>
        <dbReference type="SMART" id="SM01027"/>
    </source>
</evidence>
<feature type="domain" description="Beta-Casp" evidence="3">
    <location>
        <begin position="247"/>
        <end position="366"/>
    </location>
</feature>
<dbReference type="PANTHER" id="PTHR11203">
    <property type="entry name" value="CLEAVAGE AND POLYADENYLATION SPECIFICITY FACTOR FAMILY MEMBER"/>
    <property type="match status" value="1"/>
</dbReference>
<keyword evidence="1" id="KW-0378">Hydrolase</keyword>
<organism evidence="4">
    <name type="scientific">Flavobacterium sp. WC2409</name>
    <dbReference type="NCBI Taxonomy" id="3234139"/>
    <lineage>
        <taxon>Bacteria</taxon>
        <taxon>Pseudomonadati</taxon>
        <taxon>Bacteroidota</taxon>
        <taxon>Flavobacteriia</taxon>
        <taxon>Flavobacteriales</taxon>
        <taxon>Flavobacteriaceae</taxon>
        <taxon>Flavobacterium</taxon>
    </lineage>
</organism>
<proteinExistence type="predicted"/>
<evidence type="ECO:0000259" key="2">
    <source>
        <dbReference type="SMART" id="SM00849"/>
    </source>
</evidence>
<sequence>MKIKFIGGAGTVTGSKTLVESNGVRILIDCGLFQGIKPLRELNWNPLPVLASTIDFVLLTHGHLDHCGWLPVLVEQGFKGKIYCSSPTKEIAKLILLDSGKIQEEEAYKANKEKYSKHEVAKPLYTAAQAEKVFPFFRVVNVKETVPLDAEISAVFTNAGHIIGACSVELSLEGKVLVFSGDVGRDNDVLMFPSTRPTKGDYIFLESTYGNRLHPETDAKLELETYINSTFKNGGTVIIPSFAVERAQSIMYLLWKLKTEKKIPDIEYIIDSPMGVSAFDVFFNNLKWHKLSIDDCVAMSKMFTMITDYKDTIEAIYNKKPKVVIAASGMVTGGRVLSYLTNYIGLPETTIIIVGYQAEGTRGRKLLEGAKEVKIYGKYYPVLAKILDIEGLSAHGDQKDLLNWLSALENKPKKVFLVHGENIPADELRIKINEHYGFDCVIPLMGQEFDL</sequence>
<reference evidence="4" key="1">
    <citation type="submission" date="2024-07" db="EMBL/GenBank/DDBJ databases">
        <authorList>
            <person name="Biller S.J."/>
        </authorList>
    </citation>
    <scope>NUCLEOTIDE SEQUENCE</scope>
    <source>
        <strain evidence="4">WC2409</strain>
    </source>
</reference>
<dbReference type="Pfam" id="PF07521">
    <property type="entry name" value="RMMBL"/>
    <property type="match status" value="1"/>
</dbReference>
<dbReference type="InterPro" id="IPR036866">
    <property type="entry name" value="RibonucZ/Hydroxyglut_hydro"/>
</dbReference>
<dbReference type="SMART" id="SM01027">
    <property type="entry name" value="Beta-Casp"/>
    <property type="match status" value="1"/>
</dbReference>
<dbReference type="RefSeq" id="WP_369752500.1">
    <property type="nucleotide sequence ID" value="NZ_CP165625.1"/>
</dbReference>
<evidence type="ECO:0000313" key="4">
    <source>
        <dbReference type="EMBL" id="XDU94485.1"/>
    </source>
</evidence>
<dbReference type="SMART" id="SM00849">
    <property type="entry name" value="Lactamase_B"/>
    <property type="match status" value="1"/>
</dbReference>
<dbReference type="InterPro" id="IPR022712">
    <property type="entry name" value="Beta_Casp"/>
</dbReference>
<dbReference type="GO" id="GO:0016787">
    <property type="term" value="F:hydrolase activity"/>
    <property type="evidence" value="ECO:0007669"/>
    <property type="project" value="UniProtKB-KW"/>
</dbReference>
<dbReference type="InterPro" id="IPR001279">
    <property type="entry name" value="Metallo-B-lactamas"/>
</dbReference>